<keyword evidence="14" id="KW-0067">ATP-binding</keyword>
<dbReference type="InterPro" id="IPR018934">
    <property type="entry name" value="RIO_dom"/>
</dbReference>
<dbReference type="AlphaFoldDB" id="A0A1J1IQN4"/>
<evidence type="ECO:0000256" key="22">
    <source>
        <dbReference type="ARBA" id="ARBA00076006"/>
    </source>
</evidence>
<keyword evidence="7" id="KW-0723">Serine/threonine-protein kinase</keyword>
<dbReference type="STRING" id="568069.A0A1J1IQN4"/>
<evidence type="ECO:0000256" key="15">
    <source>
        <dbReference type="ARBA" id="ARBA00022842"/>
    </source>
</evidence>
<keyword evidence="11" id="KW-0479">Metal-binding</keyword>
<dbReference type="GO" id="GO:0004674">
    <property type="term" value="F:protein serine/threonine kinase activity"/>
    <property type="evidence" value="ECO:0007669"/>
    <property type="project" value="UniProtKB-KW"/>
</dbReference>
<comment type="catalytic activity">
    <reaction evidence="19">
        <text>L-seryl-[protein] + ATP = O-phospho-L-seryl-[protein] + ADP + H(+)</text>
        <dbReference type="Rhea" id="RHEA:17989"/>
        <dbReference type="Rhea" id="RHEA-COMP:9863"/>
        <dbReference type="Rhea" id="RHEA-COMP:11604"/>
        <dbReference type="ChEBI" id="CHEBI:15378"/>
        <dbReference type="ChEBI" id="CHEBI:29999"/>
        <dbReference type="ChEBI" id="CHEBI:30616"/>
        <dbReference type="ChEBI" id="CHEBI:83421"/>
        <dbReference type="ChEBI" id="CHEBI:456216"/>
        <dbReference type="EC" id="2.7.11.1"/>
    </reaction>
</comment>
<feature type="domain" description="RIO kinase" evidence="24">
    <location>
        <begin position="257"/>
        <end position="502"/>
    </location>
</feature>
<dbReference type="GO" id="GO:0042254">
    <property type="term" value="P:ribosome biogenesis"/>
    <property type="evidence" value="ECO:0007669"/>
    <property type="project" value="UniProtKB-KW"/>
</dbReference>
<feature type="region of interest" description="Disordered" evidence="23">
    <location>
        <begin position="564"/>
        <end position="602"/>
    </location>
</feature>
<dbReference type="OrthoDB" id="205248at2759"/>
<dbReference type="PROSITE" id="PS01245">
    <property type="entry name" value="RIO1"/>
    <property type="match status" value="1"/>
</dbReference>
<comment type="subunit">
    <text evidence="20">Interacts with CASP10. Interacts with IRF3; RIOK3 probably mediates the interaction of TBK1 with IRF3. Associated with 40S pre-ribosomal particles.</text>
</comment>
<evidence type="ECO:0000256" key="14">
    <source>
        <dbReference type="ARBA" id="ARBA00022840"/>
    </source>
</evidence>
<evidence type="ECO:0000256" key="19">
    <source>
        <dbReference type="ARBA" id="ARBA00048679"/>
    </source>
</evidence>
<reference evidence="25 26" key="1">
    <citation type="submission" date="2015-04" db="EMBL/GenBank/DDBJ databases">
        <authorList>
            <person name="Syromyatnikov M.Y."/>
            <person name="Popov V.N."/>
        </authorList>
    </citation>
    <scope>NUCLEOTIDE SEQUENCE [LARGE SCALE GENOMIC DNA]</scope>
</reference>
<dbReference type="InterPro" id="IPR017406">
    <property type="entry name" value="Ser/Thr_kinase_Rio3"/>
</dbReference>
<keyword evidence="26" id="KW-1185">Reference proteome</keyword>
<keyword evidence="8" id="KW-0597">Phosphoprotein</keyword>
<dbReference type="PIRSF" id="PIRSF038146">
    <property type="entry name" value="Ser/Thr_PK_RIO3"/>
    <property type="match status" value="1"/>
</dbReference>
<keyword evidence="9" id="KW-0399">Innate immunity</keyword>
<accession>A0A1J1IQN4</accession>
<keyword evidence="17" id="KW-0051">Antiviral defense</keyword>
<dbReference type="InterPro" id="IPR051272">
    <property type="entry name" value="RIO-type_Ser/Thr_kinase"/>
</dbReference>
<organism evidence="25 26">
    <name type="scientific">Clunio marinus</name>
    <dbReference type="NCBI Taxonomy" id="568069"/>
    <lineage>
        <taxon>Eukaryota</taxon>
        <taxon>Metazoa</taxon>
        <taxon>Ecdysozoa</taxon>
        <taxon>Arthropoda</taxon>
        <taxon>Hexapoda</taxon>
        <taxon>Insecta</taxon>
        <taxon>Pterygota</taxon>
        <taxon>Neoptera</taxon>
        <taxon>Endopterygota</taxon>
        <taxon>Diptera</taxon>
        <taxon>Nematocera</taxon>
        <taxon>Chironomoidea</taxon>
        <taxon>Chironomidae</taxon>
        <taxon>Clunio</taxon>
    </lineage>
</organism>
<name>A0A1J1IQN4_9DIPT</name>
<evidence type="ECO:0000259" key="24">
    <source>
        <dbReference type="SMART" id="SM00090"/>
    </source>
</evidence>
<dbReference type="EC" id="2.7.11.1" evidence="4"/>
<dbReference type="Gene3D" id="1.10.510.10">
    <property type="entry name" value="Transferase(Phosphotransferase) domain 1"/>
    <property type="match status" value="1"/>
</dbReference>
<dbReference type="GO" id="GO:0005524">
    <property type="term" value="F:ATP binding"/>
    <property type="evidence" value="ECO:0007669"/>
    <property type="project" value="UniProtKB-KW"/>
</dbReference>
<dbReference type="InterPro" id="IPR000687">
    <property type="entry name" value="RIO_kinase"/>
</dbReference>
<dbReference type="SUPFAM" id="SSF56112">
    <property type="entry name" value="Protein kinase-like (PK-like)"/>
    <property type="match status" value="1"/>
</dbReference>
<evidence type="ECO:0000256" key="9">
    <source>
        <dbReference type="ARBA" id="ARBA00022588"/>
    </source>
</evidence>
<keyword evidence="5" id="KW-0963">Cytoplasm</keyword>
<evidence type="ECO:0000256" key="10">
    <source>
        <dbReference type="ARBA" id="ARBA00022679"/>
    </source>
</evidence>
<evidence type="ECO:0000256" key="20">
    <source>
        <dbReference type="ARBA" id="ARBA00064322"/>
    </source>
</evidence>
<comment type="cofactor">
    <cofactor evidence="1">
        <name>Mg(2+)</name>
        <dbReference type="ChEBI" id="CHEBI:18420"/>
    </cofactor>
</comment>
<keyword evidence="10" id="KW-0808">Transferase</keyword>
<comment type="similarity">
    <text evidence="3">Belongs to the protein kinase superfamily. RIO-type Ser/Thr kinase family.</text>
</comment>
<dbReference type="EMBL" id="CVRI01000058">
    <property type="protein sequence ID" value="CRL02549.1"/>
    <property type="molecule type" value="Genomic_DNA"/>
</dbReference>
<evidence type="ECO:0000256" key="2">
    <source>
        <dbReference type="ARBA" id="ARBA00004496"/>
    </source>
</evidence>
<protein>
    <recommendedName>
        <fullName evidence="21">Serine/threonine-protein kinase RIO3</fullName>
        <ecNumber evidence="4">2.7.11.1</ecNumber>
    </recommendedName>
    <alternativeName>
        <fullName evidence="22">RIO kinase 3</fullName>
    </alternativeName>
</protein>
<evidence type="ECO:0000256" key="16">
    <source>
        <dbReference type="ARBA" id="ARBA00022859"/>
    </source>
</evidence>
<dbReference type="PANTHER" id="PTHR45723">
    <property type="entry name" value="SERINE/THREONINE-PROTEIN KINASE RIO1"/>
    <property type="match status" value="1"/>
</dbReference>
<dbReference type="InterPro" id="IPR018935">
    <property type="entry name" value="RIO_kinase_CS"/>
</dbReference>
<gene>
    <name evidence="25" type="primary">putative Serine</name>
    <name evidence="25" type="synonym">threonine-protein kinase RIO3</name>
    <name evidence="25" type="ORF">CLUMA_CG015884</name>
</gene>
<comment type="catalytic activity">
    <reaction evidence="18">
        <text>L-threonyl-[protein] + ATP = O-phospho-L-threonyl-[protein] + ADP + H(+)</text>
        <dbReference type="Rhea" id="RHEA:46608"/>
        <dbReference type="Rhea" id="RHEA-COMP:11060"/>
        <dbReference type="Rhea" id="RHEA-COMP:11605"/>
        <dbReference type="ChEBI" id="CHEBI:15378"/>
        <dbReference type="ChEBI" id="CHEBI:30013"/>
        <dbReference type="ChEBI" id="CHEBI:30616"/>
        <dbReference type="ChEBI" id="CHEBI:61977"/>
        <dbReference type="ChEBI" id="CHEBI:456216"/>
        <dbReference type="EC" id="2.7.11.1"/>
    </reaction>
</comment>
<evidence type="ECO:0000256" key="23">
    <source>
        <dbReference type="SAM" id="MobiDB-lite"/>
    </source>
</evidence>
<evidence type="ECO:0000256" key="18">
    <source>
        <dbReference type="ARBA" id="ARBA00047899"/>
    </source>
</evidence>
<evidence type="ECO:0000256" key="1">
    <source>
        <dbReference type="ARBA" id="ARBA00001946"/>
    </source>
</evidence>
<evidence type="ECO:0000256" key="12">
    <source>
        <dbReference type="ARBA" id="ARBA00022741"/>
    </source>
</evidence>
<evidence type="ECO:0000256" key="8">
    <source>
        <dbReference type="ARBA" id="ARBA00022553"/>
    </source>
</evidence>
<keyword evidence="12" id="KW-0547">Nucleotide-binding</keyword>
<proteinExistence type="inferred from homology"/>
<keyword evidence="16" id="KW-0391">Immunity</keyword>
<dbReference type="GO" id="GO:0046872">
    <property type="term" value="F:metal ion binding"/>
    <property type="evidence" value="ECO:0007669"/>
    <property type="project" value="UniProtKB-KW"/>
</dbReference>
<evidence type="ECO:0000256" key="13">
    <source>
        <dbReference type="ARBA" id="ARBA00022777"/>
    </source>
</evidence>
<dbReference type="InterPro" id="IPR011009">
    <property type="entry name" value="Kinase-like_dom_sf"/>
</dbReference>
<evidence type="ECO:0000256" key="6">
    <source>
        <dbReference type="ARBA" id="ARBA00022517"/>
    </source>
</evidence>
<evidence type="ECO:0000256" key="3">
    <source>
        <dbReference type="ARBA" id="ARBA00009196"/>
    </source>
</evidence>
<evidence type="ECO:0000256" key="5">
    <source>
        <dbReference type="ARBA" id="ARBA00022490"/>
    </source>
</evidence>
<evidence type="ECO:0000313" key="25">
    <source>
        <dbReference type="EMBL" id="CRL02549.1"/>
    </source>
</evidence>
<keyword evidence="15" id="KW-0460">Magnesium</keyword>
<feature type="compositionally biased region" description="Basic and acidic residues" evidence="23">
    <location>
        <begin position="564"/>
        <end position="581"/>
    </location>
</feature>
<dbReference type="Gene3D" id="3.30.200.20">
    <property type="entry name" value="Phosphorylase Kinase, domain 1"/>
    <property type="match status" value="1"/>
</dbReference>
<dbReference type="GO" id="GO:0005737">
    <property type="term" value="C:cytoplasm"/>
    <property type="evidence" value="ECO:0007669"/>
    <property type="project" value="UniProtKB-SubCell"/>
</dbReference>
<dbReference type="FunFam" id="3.30.200.20:FF:000200">
    <property type="entry name" value="Serine/threonine-protein kinase RIO3"/>
    <property type="match status" value="1"/>
</dbReference>
<dbReference type="Proteomes" id="UP000183832">
    <property type="component" value="Unassembled WGS sequence"/>
</dbReference>
<evidence type="ECO:0000313" key="26">
    <source>
        <dbReference type="Proteomes" id="UP000183832"/>
    </source>
</evidence>
<keyword evidence="6" id="KW-0690">Ribosome biogenesis</keyword>
<evidence type="ECO:0000256" key="4">
    <source>
        <dbReference type="ARBA" id="ARBA00012513"/>
    </source>
</evidence>
<keyword evidence="13" id="KW-0418">Kinase</keyword>
<dbReference type="GO" id="GO:0051607">
    <property type="term" value="P:defense response to virus"/>
    <property type="evidence" value="ECO:0007669"/>
    <property type="project" value="UniProtKB-KW"/>
</dbReference>
<evidence type="ECO:0000256" key="21">
    <source>
        <dbReference type="ARBA" id="ARBA00068351"/>
    </source>
</evidence>
<sequence>MALSSPWALPKIDTETVNLSKIMKSEKIQKEKTSKQIKDDFNLAKDLSEKLSVNESWKPFTAKKGKETETDEYEACCSKNIIDSITLPNESSSSLEKSKENDDLAIAQLLQAEYDLEFDEDLKRFEQSRNKNSKISISLAKYRIYPDELLDNDSDKEDEDLVEERRTKNWDRFDLNQKEMSKIGKSGYVDSNGKILTKHDEHLSGRKNAGRIMELDTDLPSGDCGNFDMKVSNKVFNQLRAHSNSMAKKTNQARLDRKLDVKTNEMGVDVKTRMILYKLINTVCILDSIDGIISTGKEAVILHGESNQHNPDYPNLPKEVAIKIFSTTLNEFKQRDRYIKDDYRFKGSLKQNNRNIIQMWCEKEMHNLSRLKKAGIACPQVIIMKKHVLVMSYIGDSYANPAKKLKDAILSKGELICAYHEVVEIMKSMYQNARLVHADFSEFNILWHNGQCVVIDLAQAVEPLHPAAMEFLMRDCDNITKFFEKRGVAVTSKEDLFFEITQLDPLTTNVTMLERIHMKGEPSHVITRPDHLDDVTKEKVPEKFRLKEFPFDYAWQKVEELKEKTKEESPKTPEADEKNEWVEVNLNKKKKNNKTKVPSSIKGTSKTIVDKIDVTNPLKEISVSLT</sequence>
<dbReference type="SMART" id="SM00090">
    <property type="entry name" value="RIO"/>
    <property type="match status" value="1"/>
</dbReference>
<evidence type="ECO:0000256" key="11">
    <source>
        <dbReference type="ARBA" id="ARBA00022723"/>
    </source>
</evidence>
<dbReference type="GO" id="GO:0045087">
    <property type="term" value="P:innate immune response"/>
    <property type="evidence" value="ECO:0007669"/>
    <property type="project" value="UniProtKB-KW"/>
</dbReference>
<comment type="subcellular location">
    <subcellularLocation>
        <location evidence="2">Cytoplasm</location>
    </subcellularLocation>
</comment>
<evidence type="ECO:0000256" key="7">
    <source>
        <dbReference type="ARBA" id="ARBA00022527"/>
    </source>
</evidence>
<dbReference type="Pfam" id="PF01163">
    <property type="entry name" value="RIO1"/>
    <property type="match status" value="1"/>
</dbReference>
<evidence type="ECO:0000256" key="17">
    <source>
        <dbReference type="ARBA" id="ARBA00023118"/>
    </source>
</evidence>